<name>A0A255ZZB4_9FLAO</name>
<evidence type="ECO:0008006" key="3">
    <source>
        <dbReference type="Google" id="ProtNLM"/>
    </source>
</evidence>
<dbReference type="EMBL" id="NOXV01000111">
    <property type="protein sequence ID" value="OYQ46786.1"/>
    <property type="molecule type" value="Genomic_DNA"/>
</dbReference>
<dbReference type="OrthoDB" id="603275at2"/>
<keyword evidence="2" id="KW-1185">Reference proteome</keyword>
<gene>
    <name evidence="1" type="ORF">CHU92_01325</name>
</gene>
<evidence type="ECO:0000313" key="1">
    <source>
        <dbReference type="EMBL" id="OYQ46786.1"/>
    </source>
</evidence>
<sequence>MKYYFFCCFFFTTFISYSQTITGIFTDINNIKIETATLLFYDGGFDENVKEFAIIKNGAFAVTLKKEYTSLFIKMIANGFQYETIIIENPEKSKEYKHDFILKPNDVTQLEEVTITAKIKPFIVKKDTVSYNVDSYKDGSERKIGDIIKKLPGIDVNEESGEIKYKGRPIETVTLDGDNLFDSNYSIATKNISVDMVKAIEAIENYSENPLLKGIEQGGKVSLNLKLEQGKIDFSGDLETSAGLFDNGNFAGGFGGNLMAIKKTYKSFANVIQNNIGVNNSPFDYQGFTLNVEQIKEQEYFSQKIISETGFSNVLDESKSNINNQLFINYNSIFKINERIKIRVNIYHLNDKISTKYFTENQYAINSENFSTSDNSNNLKKPILYRGDLDIKYNTSNTSLLEYNVRFRNEEIKTTSSLIQNGSDSFLTNLNSNDLNLIQDMLWTKKLRGNKALQLSMFHSYNNISQDLDIKTPASSIIDTTTQISNFKKNYFTTQATLLAAKKRDKYTLLIGYNFNSNPFASELSQQLESSNSISTISLNDFNYYQNSIYQSGIYNLNRGKWQLTPSYTATLLTQKIKQNHTIESSDFIFSPTFKIRYSINSHSFLNGMISYDEKANSERYFFQNKVLIDTRTTIQNIQSLSLQQNSSYSLSYYLNDLYKQFQLSTKLSYRNSKGNYFSNAEITDNTIQIEYFYLPQSNDDLNFNFQISKYLNIIESNVKFNSNISQSRYKNIVNNSELRNNKSTFIRNQLLWNTGFNGPLNFENDFSWSYSKSESENFQPFIINSIENAIKIKYKPSKRWFFSFLSN</sequence>
<proteinExistence type="predicted"/>
<accession>A0A255ZZB4</accession>
<organism evidence="1 2">
    <name type="scientific">Flavobacterium cyanobacteriorum</name>
    <dbReference type="NCBI Taxonomy" id="2022802"/>
    <lineage>
        <taxon>Bacteria</taxon>
        <taxon>Pseudomonadati</taxon>
        <taxon>Bacteroidota</taxon>
        <taxon>Flavobacteriia</taxon>
        <taxon>Flavobacteriales</taxon>
        <taxon>Flavobacteriaceae</taxon>
        <taxon>Flavobacterium</taxon>
    </lineage>
</organism>
<dbReference type="Proteomes" id="UP000216605">
    <property type="component" value="Unassembled WGS sequence"/>
</dbReference>
<dbReference type="RefSeq" id="WP_094411828.1">
    <property type="nucleotide sequence ID" value="NZ_NOXV01000111.1"/>
</dbReference>
<protein>
    <recommendedName>
        <fullName evidence="3">Outer membrane protein beta-barrel domain-containing protein</fullName>
    </recommendedName>
</protein>
<comment type="caution">
    <text evidence="1">The sequence shown here is derived from an EMBL/GenBank/DDBJ whole genome shotgun (WGS) entry which is preliminary data.</text>
</comment>
<reference evidence="1 2" key="1">
    <citation type="submission" date="2017-07" db="EMBL/GenBank/DDBJ databases">
        <title>Flavobacterium cyanobacteriorum sp. nov., isolated from cyanobacterial aggregates in a eutrophic lake.</title>
        <authorList>
            <person name="Cai H."/>
        </authorList>
    </citation>
    <scope>NUCLEOTIDE SEQUENCE [LARGE SCALE GENOMIC DNA]</scope>
    <source>
        <strain evidence="1 2">TH021</strain>
    </source>
</reference>
<evidence type="ECO:0000313" key="2">
    <source>
        <dbReference type="Proteomes" id="UP000216605"/>
    </source>
</evidence>
<dbReference type="AlphaFoldDB" id="A0A255ZZB4"/>
<dbReference type="SUPFAM" id="SSF56935">
    <property type="entry name" value="Porins"/>
    <property type="match status" value="1"/>
</dbReference>